<dbReference type="Proteomes" id="UP001597048">
    <property type="component" value="Unassembled WGS sequence"/>
</dbReference>
<evidence type="ECO:0000313" key="5">
    <source>
        <dbReference type="EMBL" id="MFD1007195.1"/>
    </source>
</evidence>
<evidence type="ECO:0000256" key="2">
    <source>
        <dbReference type="ARBA" id="ARBA00023125"/>
    </source>
</evidence>
<evidence type="ECO:0000313" key="6">
    <source>
        <dbReference type="Proteomes" id="UP001597048"/>
    </source>
</evidence>
<organism evidence="5 6">
    <name type="scientific">Oceanisphaera ostreae</name>
    <dbReference type="NCBI Taxonomy" id="914151"/>
    <lineage>
        <taxon>Bacteria</taxon>
        <taxon>Pseudomonadati</taxon>
        <taxon>Pseudomonadota</taxon>
        <taxon>Gammaproteobacteria</taxon>
        <taxon>Aeromonadales</taxon>
        <taxon>Aeromonadaceae</taxon>
        <taxon>Oceanisphaera</taxon>
    </lineage>
</organism>
<dbReference type="RefSeq" id="WP_379557118.1">
    <property type="nucleotide sequence ID" value="NZ_JBHTJS010000007.1"/>
</dbReference>
<dbReference type="InterPro" id="IPR036388">
    <property type="entry name" value="WH-like_DNA-bd_sf"/>
</dbReference>
<dbReference type="PROSITE" id="PS01117">
    <property type="entry name" value="HTH_MARR_1"/>
    <property type="match status" value="1"/>
</dbReference>
<feature type="domain" description="HTH marR-type" evidence="4">
    <location>
        <begin position="19"/>
        <end position="159"/>
    </location>
</feature>
<reference evidence="6" key="1">
    <citation type="journal article" date="2019" name="Int. J. Syst. Evol. Microbiol.">
        <title>The Global Catalogue of Microorganisms (GCM) 10K type strain sequencing project: providing services to taxonomists for standard genome sequencing and annotation.</title>
        <authorList>
            <consortium name="The Broad Institute Genomics Platform"/>
            <consortium name="The Broad Institute Genome Sequencing Center for Infectious Disease"/>
            <person name="Wu L."/>
            <person name="Ma J."/>
        </authorList>
    </citation>
    <scope>NUCLEOTIDE SEQUENCE [LARGE SCALE GENOMIC DNA]</scope>
    <source>
        <strain evidence="6">CCUG 60525</strain>
    </source>
</reference>
<dbReference type="PROSITE" id="PS50995">
    <property type="entry name" value="HTH_MARR_2"/>
    <property type="match status" value="1"/>
</dbReference>
<dbReference type="SMART" id="SM00347">
    <property type="entry name" value="HTH_MARR"/>
    <property type="match status" value="1"/>
</dbReference>
<dbReference type="InterPro" id="IPR023187">
    <property type="entry name" value="Tscrpt_reg_MarR-type_CS"/>
</dbReference>
<comment type="caution">
    <text evidence="5">The sequence shown here is derived from an EMBL/GenBank/DDBJ whole genome shotgun (WGS) entry which is preliminary data.</text>
</comment>
<dbReference type="PANTHER" id="PTHR42756">
    <property type="entry name" value="TRANSCRIPTIONAL REGULATOR, MARR"/>
    <property type="match status" value="1"/>
</dbReference>
<evidence type="ECO:0000259" key="4">
    <source>
        <dbReference type="PROSITE" id="PS50995"/>
    </source>
</evidence>
<sequence length="166" mass="18904">MCSGEERQASHISKVNGSSMKDEIALKAWFRMLSNTALIEQELRTLLIQKFNVTLPQFDLMAALHHAGGREKMSALSQRMKVSNGNITGVVDRLERDGLVVRESLAEDRRVKLISLTERGNETFSHMALVHKSWISGVLEEMSEDDLDILHLQLFKMSKILKERVR</sequence>
<evidence type="ECO:0000256" key="1">
    <source>
        <dbReference type="ARBA" id="ARBA00023015"/>
    </source>
</evidence>
<dbReference type="InterPro" id="IPR036390">
    <property type="entry name" value="WH_DNA-bd_sf"/>
</dbReference>
<keyword evidence="3" id="KW-0804">Transcription</keyword>
<dbReference type="PRINTS" id="PR00598">
    <property type="entry name" value="HTHMARR"/>
</dbReference>
<dbReference type="Gene3D" id="1.10.10.10">
    <property type="entry name" value="Winged helix-like DNA-binding domain superfamily/Winged helix DNA-binding domain"/>
    <property type="match status" value="1"/>
</dbReference>
<proteinExistence type="predicted"/>
<keyword evidence="2" id="KW-0238">DNA-binding</keyword>
<keyword evidence="6" id="KW-1185">Reference proteome</keyword>
<dbReference type="Pfam" id="PF01047">
    <property type="entry name" value="MarR"/>
    <property type="match status" value="1"/>
</dbReference>
<dbReference type="PANTHER" id="PTHR42756:SF1">
    <property type="entry name" value="TRANSCRIPTIONAL REPRESSOR OF EMRAB OPERON"/>
    <property type="match status" value="1"/>
</dbReference>
<accession>A0ABW3KFU2</accession>
<dbReference type="EMBL" id="JBHTJS010000007">
    <property type="protein sequence ID" value="MFD1007195.1"/>
    <property type="molecule type" value="Genomic_DNA"/>
</dbReference>
<dbReference type="InterPro" id="IPR000835">
    <property type="entry name" value="HTH_MarR-typ"/>
</dbReference>
<keyword evidence="1" id="KW-0805">Transcription regulation</keyword>
<protein>
    <submittedName>
        <fullName evidence="5">MarR family winged helix-turn-helix transcriptional regulator</fullName>
    </submittedName>
</protein>
<gene>
    <name evidence="5" type="ORF">ACFQ1C_03360</name>
</gene>
<evidence type="ECO:0000256" key="3">
    <source>
        <dbReference type="ARBA" id="ARBA00023163"/>
    </source>
</evidence>
<name>A0ABW3KFU2_9GAMM</name>
<dbReference type="SUPFAM" id="SSF46785">
    <property type="entry name" value="Winged helix' DNA-binding domain"/>
    <property type="match status" value="1"/>
</dbReference>